<keyword evidence="2" id="KW-1185">Reference proteome</keyword>
<reference evidence="1 2" key="1">
    <citation type="submission" date="2024-01" db="EMBL/GenBank/DDBJ databases">
        <authorList>
            <person name="Waweru B."/>
        </authorList>
    </citation>
    <scope>NUCLEOTIDE SEQUENCE [LARGE SCALE GENOMIC DNA]</scope>
</reference>
<name>A0AAV1RIB8_9ROSI</name>
<sequence length="113" mass="12656">MSKTSQTPRCLISYSRSKTWGQSSWNCNLRTGSCRVLVGMVSKINLLRHAKRSASKAAILINFVKMYVSTFGVDEAQMMVKCWDEPMPSVFAQKVQEHPNHANCIKFAAEQAG</sequence>
<dbReference type="Proteomes" id="UP001314170">
    <property type="component" value="Unassembled WGS sequence"/>
</dbReference>
<protein>
    <submittedName>
        <fullName evidence="1">Uncharacterized protein</fullName>
    </submittedName>
</protein>
<evidence type="ECO:0000313" key="2">
    <source>
        <dbReference type="Proteomes" id="UP001314170"/>
    </source>
</evidence>
<accession>A0AAV1RIB8</accession>
<organism evidence="1 2">
    <name type="scientific">Dovyalis caffra</name>
    <dbReference type="NCBI Taxonomy" id="77055"/>
    <lineage>
        <taxon>Eukaryota</taxon>
        <taxon>Viridiplantae</taxon>
        <taxon>Streptophyta</taxon>
        <taxon>Embryophyta</taxon>
        <taxon>Tracheophyta</taxon>
        <taxon>Spermatophyta</taxon>
        <taxon>Magnoliopsida</taxon>
        <taxon>eudicotyledons</taxon>
        <taxon>Gunneridae</taxon>
        <taxon>Pentapetalae</taxon>
        <taxon>rosids</taxon>
        <taxon>fabids</taxon>
        <taxon>Malpighiales</taxon>
        <taxon>Salicaceae</taxon>
        <taxon>Flacourtieae</taxon>
        <taxon>Dovyalis</taxon>
    </lineage>
</organism>
<dbReference type="EMBL" id="CAWUPB010000956">
    <property type="protein sequence ID" value="CAK7334840.1"/>
    <property type="molecule type" value="Genomic_DNA"/>
</dbReference>
<proteinExistence type="predicted"/>
<gene>
    <name evidence="1" type="ORF">DCAF_LOCUS10101</name>
</gene>
<evidence type="ECO:0000313" key="1">
    <source>
        <dbReference type="EMBL" id="CAK7334840.1"/>
    </source>
</evidence>
<dbReference type="AlphaFoldDB" id="A0AAV1RIB8"/>
<comment type="caution">
    <text evidence="1">The sequence shown here is derived from an EMBL/GenBank/DDBJ whole genome shotgun (WGS) entry which is preliminary data.</text>
</comment>